<evidence type="ECO:0000256" key="12">
    <source>
        <dbReference type="SAM" id="Phobius"/>
    </source>
</evidence>
<gene>
    <name evidence="13" type="ORF">CBZ_14710</name>
</gene>
<dbReference type="PANTHER" id="PTHR32196">
    <property type="entry name" value="ABC TRANSPORTER PERMEASE PROTEIN YPHD-RELATED-RELATED"/>
    <property type="match status" value="1"/>
</dbReference>
<evidence type="ECO:0000256" key="9">
    <source>
        <dbReference type="ARBA" id="ARBA00035611"/>
    </source>
</evidence>
<dbReference type="GO" id="GO:0005886">
    <property type="term" value="C:plasma membrane"/>
    <property type="evidence" value="ECO:0007669"/>
    <property type="project" value="UniProtKB-SubCell"/>
</dbReference>
<feature type="transmembrane region" description="Helical" evidence="12">
    <location>
        <begin position="257"/>
        <end position="278"/>
    </location>
</feature>
<evidence type="ECO:0000256" key="5">
    <source>
        <dbReference type="ARBA" id="ARBA00022597"/>
    </source>
</evidence>
<dbReference type="AlphaFoldDB" id="A0A402DQM6"/>
<keyword evidence="2" id="KW-0813">Transport</keyword>
<keyword evidence="6 12" id="KW-0812">Transmembrane</keyword>
<dbReference type="RefSeq" id="WP_130781011.1">
    <property type="nucleotide sequence ID" value="NZ_BIMR01000095.1"/>
</dbReference>
<dbReference type="PANTHER" id="PTHR32196:SF32">
    <property type="entry name" value="XYLOSE TRANSPORT SYSTEM PERMEASE PROTEIN XYLH"/>
    <property type="match status" value="1"/>
</dbReference>
<feature type="transmembrane region" description="Helical" evidence="12">
    <location>
        <begin position="383"/>
        <end position="402"/>
    </location>
</feature>
<keyword evidence="5" id="KW-0762">Sugar transport</keyword>
<evidence type="ECO:0000313" key="14">
    <source>
        <dbReference type="Proteomes" id="UP000289954"/>
    </source>
</evidence>
<dbReference type="Proteomes" id="UP000289954">
    <property type="component" value="Unassembled WGS sequence"/>
</dbReference>
<protein>
    <recommendedName>
        <fullName evidence="10">Xylose transport system permease protein XylH</fullName>
    </recommendedName>
</protein>
<dbReference type="GO" id="GO:0022857">
    <property type="term" value="F:transmembrane transporter activity"/>
    <property type="evidence" value="ECO:0007669"/>
    <property type="project" value="InterPro"/>
</dbReference>
<feature type="transmembrane region" description="Helical" evidence="12">
    <location>
        <begin position="137"/>
        <end position="163"/>
    </location>
</feature>
<evidence type="ECO:0000256" key="11">
    <source>
        <dbReference type="SAM" id="MobiDB-lite"/>
    </source>
</evidence>
<evidence type="ECO:0000256" key="2">
    <source>
        <dbReference type="ARBA" id="ARBA00022448"/>
    </source>
</evidence>
<evidence type="ECO:0000256" key="6">
    <source>
        <dbReference type="ARBA" id="ARBA00022692"/>
    </source>
</evidence>
<feature type="transmembrane region" description="Helical" evidence="12">
    <location>
        <begin position="35"/>
        <end position="52"/>
    </location>
</feature>
<comment type="function">
    <text evidence="9">Part of the binding-protein-dependent transport system for D-xylose. Probably responsible for the translocation of the substrate across the membrane.</text>
</comment>
<comment type="subcellular location">
    <subcellularLocation>
        <location evidence="1">Cell membrane</location>
        <topology evidence="1">Multi-pass membrane protein</topology>
    </subcellularLocation>
</comment>
<keyword evidence="8 12" id="KW-0472">Membrane</keyword>
<reference evidence="13 14" key="1">
    <citation type="submission" date="2019-01" db="EMBL/GenBank/DDBJ databases">
        <title>Draft genome sequence of Cellulomonas takizawaensis strain TKZ-21.</title>
        <authorList>
            <person name="Yamamura H."/>
            <person name="Hayashi T."/>
            <person name="Hamada M."/>
            <person name="Serisawa Y."/>
            <person name="Matsuyama K."/>
            <person name="Nakagawa Y."/>
            <person name="Otoguro M."/>
            <person name="Yanagida F."/>
            <person name="Hayakawa M."/>
        </authorList>
    </citation>
    <scope>NUCLEOTIDE SEQUENCE [LARGE SCALE GENOMIC DNA]</scope>
    <source>
        <strain evidence="13 14">NBRC12680</strain>
    </source>
</reference>
<feature type="transmembrane region" description="Helical" evidence="12">
    <location>
        <begin position="184"/>
        <end position="208"/>
    </location>
</feature>
<proteinExistence type="predicted"/>
<comment type="caution">
    <text evidence="13">The sequence shown here is derived from an EMBL/GenBank/DDBJ whole genome shotgun (WGS) entry which is preliminary data.</text>
</comment>
<evidence type="ECO:0000313" key="13">
    <source>
        <dbReference type="EMBL" id="GCE76415.1"/>
    </source>
</evidence>
<name>A0A402DQM6_9CELL</name>
<dbReference type="Pfam" id="PF02653">
    <property type="entry name" value="BPD_transp_2"/>
    <property type="match status" value="1"/>
</dbReference>
<dbReference type="NCBIfam" id="NF040906">
    <property type="entry name" value="GguB"/>
    <property type="match status" value="1"/>
</dbReference>
<evidence type="ECO:0000256" key="10">
    <source>
        <dbReference type="ARBA" id="ARBA00035686"/>
    </source>
</evidence>
<dbReference type="InterPro" id="IPR001851">
    <property type="entry name" value="ABC_transp_permease"/>
</dbReference>
<evidence type="ECO:0000256" key="8">
    <source>
        <dbReference type="ARBA" id="ARBA00023136"/>
    </source>
</evidence>
<evidence type="ECO:0000256" key="1">
    <source>
        <dbReference type="ARBA" id="ARBA00004651"/>
    </source>
</evidence>
<dbReference type="OrthoDB" id="3468954at2"/>
<evidence type="ECO:0000256" key="3">
    <source>
        <dbReference type="ARBA" id="ARBA00022475"/>
    </source>
</evidence>
<keyword evidence="4" id="KW-0997">Cell inner membrane</keyword>
<accession>A0A402DQM6</accession>
<dbReference type="CDD" id="cd06579">
    <property type="entry name" value="TM_PBP1_transp_AraH_like"/>
    <property type="match status" value="1"/>
</dbReference>
<sequence>MTTDTNLAPSAPPGSQPRVPLSQRMQGLGGNARQYGIFGALVVIVLLFQVLTDGKLLLANNVAALFQQNAYVMILAIGMVMVIVAGHIDLSVGSVVAFVGGIVAVSMRDFDVPWVVAILIGLAVGGLVGAWQGYWVAYVGIPAFIVTLAGMLVFRGLALVIVGETVAGLPSQFIAISKGSLPNFLGFANNMDVVTLVIGVLAIAAIVFSQLRARASLRKHELYVEPVGIFVAKLALVAVGIGILTVILSFSAGGTPIVLVIVGVLVVAYTFLMGRTVFGRHIYAIGGNRLAAGLSGVDTKRVDFWIFVNMGVLAGAAAIVTTARAGAAIAAAGQNFELDAIAACFIGGAAVTGGIGRISGAIVGALIMGVLNMGLSIMSVDPSWQMAIKGLVLLLAVAFDLINKRRAGTQ</sequence>
<feature type="transmembrane region" description="Helical" evidence="12">
    <location>
        <begin position="338"/>
        <end position="371"/>
    </location>
</feature>
<feature type="transmembrane region" description="Helical" evidence="12">
    <location>
        <begin position="228"/>
        <end position="250"/>
    </location>
</feature>
<evidence type="ECO:0000256" key="7">
    <source>
        <dbReference type="ARBA" id="ARBA00022989"/>
    </source>
</evidence>
<feature type="transmembrane region" description="Helical" evidence="12">
    <location>
        <begin position="112"/>
        <end position="131"/>
    </location>
</feature>
<evidence type="ECO:0000256" key="4">
    <source>
        <dbReference type="ARBA" id="ARBA00022519"/>
    </source>
</evidence>
<feature type="region of interest" description="Disordered" evidence="11">
    <location>
        <begin position="1"/>
        <end position="20"/>
    </location>
</feature>
<keyword evidence="7 12" id="KW-1133">Transmembrane helix</keyword>
<feature type="transmembrane region" description="Helical" evidence="12">
    <location>
        <begin position="72"/>
        <end position="105"/>
    </location>
</feature>
<organism evidence="13 14">
    <name type="scientific">Cellulomonas biazotea</name>
    <dbReference type="NCBI Taxonomy" id="1709"/>
    <lineage>
        <taxon>Bacteria</taxon>
        <taxon>Bacillati</taxon>
        <taxon>Actinomycetota</taxon>
        <taxon>Actinomycetes</taxon>
        <taxon>Micrococcales</taxon>
        <taxon>Cellulomonadaceae</taxon>
        <taxon>Cellulomonas</taxon>
    </lineage>
</organism>
<dbReference type="EMBL" id="BIMR01000095">
    <property type="protein sequence ID" value="GCE76415.1"/>
    <property type="molecule type" value="Genomic_DNA"/>
</dbReference>
<feature type="transmembrane region" description="Helical" evidence="12">
    <location>
        <begin position="304"/>
        <end position="326"/>
    </location>
</feature>
<keyword evidence="14" id="KW-1185">Reference proteome</keyword>
<keyword evidence="3" id="KW-1003">Cell membrane</keyword>